<keyword evidence="10" id="KW-0808">Transferase</keyword>
<evidence type="ECO:0000313" key="10">
    <source>
        <dbReference type="EMBL" id="HIR51141.1"/>
    </source>
</evidence>
<evidence type="ECO:0000256" key="3">
    <source>
        <dbReference type="ARBA" id="ARBA00022516"/>
    </source>
</evidence>
<keyword evidence="6" id="KW-0443">Lipid metabolism</keyword>
<dbReference type="SMART" id="SM00046">
    <property type="entry name" value="DAGKc"/>
    <property type="match status" value="1"/>
</dbReference>
<feature type="domain" description="DAGKc" evidence="9">
    <location>
        <begin position="1"/>
        <end position="131"/>
    </location>
</feature>
<dbReference type="InterPro" id="IPR017438">
    <property type="entry name" value="ATP-NAD_kinase_N"/>
</dbReference>
<dbReference type="GO" id="GO:0008654">
    <property type="term" value="P:phospholipid biosynthetic process"/>
    <property type="evidence" value="ECO:0007669"/>
    <property type="project" value="UniProtKB-KW"/>
</dbReference>
<organism evidence="10 11">
    <name type="scientific">Candidatus Avoscillospira avicola</name>
    <dbReference type="NCBI Taxonomy" id="2840706"/>
    <lineage>
        <taxon>Bacteria</taxon>
        <taxon>Bacillati</taxon>
        <taxon>Bacillota</taxon>
        <taxon>Clostridia</taxon>
        <taxon>Eubacteriales</taxon>
        <taxon>Oscillospiraceae</taxon>
        <taxon>Oscillospiraceae incertae sedis</taxon>
        <taxon>Candidatus Avoscillospira</taxon>
    </lineage>
</organism>
<dbReference type="GO" id="GO:0005886">
    <property type="term" value="C:plasma membrane"/>
    <property type="evidence" value="ECO:0007669"/>
    <property type="project" value="TreeGrafter"/>
</dbReference>
<keyword evidence="8" id="KW-1208">Phospholipid metabolism</keyword>
<dbReference type="PANTHER" id="PTHR12358">
    <property type="entry name" value="SPHINGOSINE KINASE"/>
    <property type="match status" value="1"/>
</dbReference>
<dbReference type="GO" id="GO:0005524">
    <property type="term" value="F:ATP binding"/>
    <property type="evidence" value="ECO:0007669"/>
    <property type="project" value="InterPro"/>
</dbReference>
<keyword evidence="3" id="KW-0444">Lipid biosynthesis</keyword>
<reference evidence="10" key="1">
    <citation type="submission" date="2020-10" db="EMBL/GenBank/DDBJ databases">
        <authorList>
            <person name="Gilroy R."/>
        </authorList>
    </citation>
    <scope>NUCLEOTIDE SEQUENCE</scope>
    <source>
        <strain evidence="10">ChiBcec15-4380</strain>
    </source>
</reference>
<evidence type="ECO:0000256" key="6">
    <source>
        <dbReference type="ARBA" id="ARBA00023098"/>
    </source>
</evidence>
<dbReference type="PANTHER" id="PTHR12358:SF106">
    <property type="entry name" value="LIPID KINASE YEGS"/>
    <property type="match status" value="1"/>
</dbReference>
<sequence>MNRKMLFFVNPKAGQLELRNRLMEVLSVFTAAGYDVTVHTTLGAGDLTSFLIQEAEHYDLVVCAGGDGTLNETVSGLMQLEHKPPLGYLPAGTVNDVAATLGLSRDPVEAARTVIGGTPYAIDIGSLGQDRWFTYVAGFGAFTDVSYQTPQQDKRIFGRLAYLLNGVKSLGEIRPIHVRVETDTETIEDDVLLGLVCSTTSVGGFRARQDMGVKLDDGLFEVLLAKNITSPADLNALGTLLLRREFDPAFFHRFQVAKIRFQFPGEVKWTVDGEFGGAHTDVEIVNHNRAVQIIVPAS</sequence>
<evidence type="ECO:0000313" key="11">
    <source>
        <dbReference type="Proteomes" id="UP000824239"/>
    </source>
</evidence>
<dbReference type="Pfam" id="PF00781">
    <property type="entry name" value="DAGK_cat"/>
    <property type="match status" value="1"/>
</dbReference>
<keyword evidence="5" id="KW-0460">Magnesium</keyword>
<evidence type="ECO:0000259" key="9">
    <source>
        <dbReference type="PROSITE" id="PS50146"/>
    </source>
</evidence>
<dbReference type="InterPro" id="IPR001206">
    <property type="entry name" value="Diacylglycerol_kinase_cat_dom"/>
</dbReference>
<protein>
    <submittedName>
        <fullName evidence="10">YegS/Rv2252/BmrU family lipid kinase</fullName>
    </submittedName>
</protein>
<dbReference type="Proteomes" id="UP000824239">
    <property type="component" value="Unassembled WGS sequence"/>
</dbReference>
<keyword evidence="7" id="KW-0594">Phospholipid biosynthesis</keyword>
<reference evidence="10" key="2">
    <citation type="journal article" date="2021" name="PeerJ">
        <title>Extensive microbial diversity within the chicken gut microbiome revealed by metagenomics and culture.</title>
        <authorList>
            <person name="Gilroy R."/>
            <person name="Ravi A."/>
            <person name="Getino M."/>
            <person name="Pursley I."/>
            <person name="Horton D.L."/>
            <person name="Alikhan N.F."/>
            <person name="Baker D."/>
            <person name="Gharbi K."/>
            <person name="Hall N."/>
            <person name="Watson M."/>
            <person name="Adriaenssens E.M."/>
            <person name="Foster-Nyarko E."/>
            <person name="Jarju S."/>
            <person name="Secka A."/>
            <person name="Antonio M."/>
            <person name="Oren A."/>
            <person name="Chaudhuri R.R."/>
            <person name="La Ragione R."/>
            <person name="Hildebrand F."/>
            <person name="Pallen M.J."/>
        </authorList>
    </citation>
    <scope>NUCLEOTIDE SEQUENCE</scope>
    <source>
        <strain evidence="10">ChiBcec15-4380</strain>
    </source>
</reference>
<dbReference type="AlphaFoldDB" id="A0A9D1IWU2"/>
<evidence type="ECO:0000256" key="1">
    <source>
        <dbReference type="ARBA" id="ARBA00001946"/>
    </source>
</evidence>
<dbReference type="PROSITE" id="PS50146">
    <property type="entry name" value="DAGK"/>
    <property type="match status" value="1"/>
</dbReference>
<evidence type="ECO:0000256" key="8">
    <source>
        <dbReference type="ARBA" id="ARBA00023264"/>
    </source>
</evidence>
<name>A0A9D1IWU2_9FIRM</name>
<accession>A0A9D1IWU2</accession>
<dbReference type="GO" id="GO:0046872">
    <property type="term" value="F:metal ion binding"/>
    <property type="evidence" value="ECO:0007669"/>
    <property type="project" value="UniProtKB-KW"/>
</dbReference>
<dbReference type="SUPFAM" id="SSF111331">
    <property type="entry name" value="NAD kinase/diacylglycerol kinase-like"/>
    <property type="match status" value="1"/>
</dbReference>
<dbReference type="GO" id="GO:0004143">
    <property type="term" value="F:ATP-dependent diacylglycerol kinase activity"/>
    <property type="evidence" value="ECO:0007669"/>
    <property type="project" value="TreeGrafter"/>
</dbReference>
<keyword evidence="4" id="KW-0479">Metal-binding</keyword>
<dbReference type="InterPro" id="IPR050187">
    <property type="entry name" value="Lipid_Phosphate_FormReg"/>
</dbReference>
<evidence type="ECO:0000256" key="2">
    <source>
        <dbReference type="ARBA" id="ARBA00005983"/>
    </source>
</evidence>
<dbReference type="InterPro" id="IPR016064">
    <property type="entry name" value="NAD/diacylglycerol_kinase_sf"/>
</dbReference>
<evidence type="ECO:0000256" key="7">
    <source>
        <dbReference type="ARBA" id="ARBA00023209"/>
    </source>
</evidence>
<dbReference type="EMBL" id="DVHE01000058">
    <property type="protein sequence ID" value="HIR51141.1"/>
    <property type="molecule type" value="Genomic_DNA"/>
</dbReference>
<keyword evidence="10" id="KW-0418">Kinase</keyword>
<dbReference type="NCBIfam" id="TIGR00147">
    <property type="entry name" value="YegS/Rv2252/BmrU family lipid kinase"/>
    <property type="match status" value="1"/>
</dbReference>
<evidence type="ECO:0000256" key="5">
    <source>
        <dbReference type="ARBA" id="ARBA00022842"/>
    </source>
</evidence>
<dbReference type="Gene3D" id="3.40.50.10330">
    <property type="entry name" value="Probable inorganic polyphosphate/atp-NAD kinase, domain 1"/>
    <property type="match status" value="1"/>
</dbReference>
<dbReference type="InterPro" id="IPR005218">
    <property type="entry name" value="Diacylglycerol/lipid_kinase"/>
</dbReference>
<dbReference type="Gene3D" id="2.60.200.40">
    <property type="match status" value="1"/>
</dbReference>
<proteinExistence type="inferred from homology"/>
<comment type="caution">
    <text evidence="10">The sequence shown here is derived from an EMBL/GenBank/DDBJ whole genome shotgun (WGS) entry which is preliminary data.</text>
</comment>
<comment type="similarity">
    <text evidence="2">Belongs to the diacylglycerol/lipid kinase family.</text>
</comment>
<evidence type="ECO:0000256" key="4">
    <source>
        <dbReference type="ARBA" id="ARBA00022723"/>
    </source>
</evidence>
<comment type="cofactor">
    <cofactor evidence="1">
        <name>Mg(2+)</name>
        <dbReference type="ChEBI" id="CHEBI:18420"/>
    </cofactor>
</comment>
<gene>
    <name evidence="10" type="ORF">IAA53_07630</name>
</gene>